<dbReference type="AlphaFoldDB" id="A0AA43KFG9"/>
<accession>A0AA43KFG9</accession>
<gene>
    <name evidence="1" type="ORF">NWP23_10340</name>
</gene>
<dbReference type="Proteomes" id="UP001159370">
    <property type="component" value="Unassembled WGS sequence"/>
</dbReference>
<dbReference type="RefSeq" id="WP_280651955.1">
    <property type="nucleotide sequence ID" value="NZ_JANQDL010000072.1"/>
</dbReference>
<protein>
    <submittedName>
        <fullName evidence="1">Uncharacterized protein</fullName>
    </submittedName>
</protein>
<evidence type="ECO:0000313" key="1">
    <source>
        <dbReference type="EMBL" id="MDH6064155.1"/>
    </source>
</evidence>
<dbReference type="EMBL" id="JANQDL010000072">
    <property type="protein sequence ID" value="MDH6064155.1"/>
    <property type="molecule type" value="Genomic_DNA"/>
</dbReference>
<proteinExistence type="predicted"/>
<organism evidence="1 2">
    <name type="scientific">Umezakia ovalisporum FSS-62</name>
    <dbReference type="NCBI Taxonomy" id="2971776"/>
    <lineage>
        <taxon>Bacteria</taxon>
        <taxon>Bacillati</taxon>
        <taxon>Cyanobacteriota</taxon>
        <taxon>Cyanophyceae</taxon>
        <taxon>Nostocales</taxon>
        <taxon>Nodulariaceae</taxon>
        <taxon>Umezakia</taxon>
    </lineage>
</organism>
<name>A0AA43KFG9_9CYAN</name>
<reference evidence="1 2" key="1">
    <citation type="journal article" date="2023" name="J. Phycol.">
        <title>Chrysosporum ovalisporum is synonymous with the true-branching cyanobacterium Umezakia natans (Nostocales/Aphanizomenonaceae).</title>
        <authorList>
            <person name="McGregor G.B."/>
            <person name="Sendall B.C."/>
            <person name="Niiyama Y."/>
            <person name="Tuji A."/>
            <person name="Willis A."/>
        </authorList>
    </citation>
    <scope>NUCLEOTIDE SEQUENCE [LARGE SCALE GENOMIC DNA]</scope>
    <source>
        <strain evidence="1 2">FSS-62</strain>
    </source>
</reference>
<sequence>MTLAEVVELHREIIQQCGSALGMGDRCALESALAQPRMTFGRAEKDIKRHFLG</sequence>
<dbReference type="Gene3D" id="1.20.120.1870">
    <property type="entry name" value="Fic/DOC protein, Fido domain"/>
    <property type="match status" value="1"/>
</dbReference>
<comment type="caution">
    <text evidence="1">The sequence shown here is derived from an EMBL/GenBank/DDBJ whole genome shotgun (WGS) entry which is preliminary data.</text>
</comment>
<dbReference type="InterPro" id="IPR053737">
    <property type="entry name" value="Type_II_TA_Toxin"/>
</dbReference>
<dbReference type="GeneID" id="83683962"/>
<evidence type="ECO:0000313" key="2">
    <source>
        <dbReference type="Proteomes" id="UP001159370"/>
    </source>
</evidence>